<organism evidence="3 4">
    <name type="scientific">Thermobifida halotolerans</name>
    <dbReference type="NCBI Taxonomy" id="483545"/>
    <lineage>
        <taxon>Bacteria</taxon>
        <taxon>Bacillati</taxon>
        <taxon>Actinomycetota</taxon>
        <taxon>Actinomycetes</taxon>
        <taxon>Streptosporangiales</taxon>
        <taxon>Nocardiopsidaceae</taxon>
        <taxon>Thermobifida</taxon>
    </lineage>
</organism>
<dbReference type="GO" id="GO:0008237">
    <property type="term" value="F:metallopeptidase activity"/>
    <property type="evidence" value="ECO:0007669"/>
    <property type="project" value="UniProtKB-KW"/>
</dbReference>
<keyword evidence="1" id="KW-1133">Transmembrane helix</keyword>
<dbReference type="PROSITE" id="PS51257">
    <property type="entry name" value="PROKAR_LIPOPROTEIN"/>
    <property type="match status" value="1"/>
</dbReference>
<dbReference type="AlphaFoldDB" id="A0AA97M3V8"/>
<keyword evidence="3" id="KW-0645">Protease</keyword>
<dbReference type="Pfam" id="PF02517">
    <property type="entry name" value="Rce1-like"/>
    <property type="match status" value="1"/>
</dbReference>
<feature type="transmembrane region" description="Helical" evidence="1">
    <location>
        <begin position="186"/>
        <end position="208"/>
    </location>
</feature>
<keyword evidence="3" id="KW-0378">Hydrolase</keyword>
<keyword evidence="3" id="KW-0482">Metalloprotease</keyword>
<dbReference type="EMBL" id="CP063196">
    <property type="protein sequence ID" value="UOE19391.1"/>
    <property type="molecule type" value="Genomic_DNA"/>
</dbReference>
<dbReference type="InterPro" id="IPR003675">
    <property type="entry name" value="Rce1/LyrA-like_dom"/>
</dbReference>
<evidence type="ECO:0000256" key="1">
    <source>
        <dbReference type="SAM" id="Phobius"/>
    </source>
</evidence>
<feature type="transmembrane region" description="Helical" evidence="1">
    <location>
        <begin position="260"/>
        <end position="277"/>
    </location>
</feature>
<dbReference type="GO" id="GO:0004175">
    <property type="term" value="F:endopeptidase activity"/>
    <property type="evidence" value="ECO:0007669"/>
    <property type="project" value="UniProtKB-ARBA"/>
</dbReference>
<gene>
    <name evidence="3" type="ORF">NI17_022140</name>
</gene>
<feature type="transmembrane region" description="Helical" evidence="1">
    <location>
        <begin position="220"/>
        <end position="240"/>
    </location>
</feature>
<feature type="transmembrane region" description="Helical" evidence="1">
    <location>
        <begin position="86"/>
        <end position="107"/>
    </location>
</feature>
<keyword evidence="4" id="KW-1185">Reference proteome</keyword>
<keyword evidence="1" id="KW-0472">Membrane</keyword>
<evidence type="ECO:0000259" key="2">
    <source>
        <dbReference type="Pfam" id="PF02517"/>
    </source>
</evidence>
<evidence type="ECO:0000313" key="3">
    <source>
        <dbReference type="EMBL" id="UOE19391.1"/>
    </source>
</evidence>
<feature type="transmembrane region" description="Helical" evidence="1">
    <location>
        <begin position="113"/>
        <end position="135"/>
    </location>
</feature>
<name>A0AA97M3V8_9ACTN</name>
<protein>
    <submittedName>
        <fullName evidence="3">CPBP family intramembrane metalloprotease</fullName>
    </submittedName>
</protein>
<dbReference type="GO" id="GO:0080120">
    <property type="term" value="P:CAAX-box protein maturation"/>
    <property type="evidence" value="ECO:0007669"/>
    <property type="project" value="UniProtKB-ARBA"/>
</dbReference>
<feature type="domain" description="CAAX prenyl protease 2/Lysostaphin resistance protein A-like" evidence="2">
    <location>
        <begin position="191"/>
        <end position="290"/>
    </location>
</feature>
<sequence length="305" mass="32908">MDRVRVWVLWAGTALILACLLVVATAYATGVGWIDPHSPVSLPRVYWVPAALGAALAWLLSPRRGRAELDERVGLALKGHPIGRELTRLLLCLLAFLLGAVLFTRLFELFGGSLYILGTPVARAVFLAALPVLLIDRAGQLRVGRVTDMQTLSLRVREPWRWWGAVPVAAALAAVLTHRWDALQSVGALELLLGTLAILLVVAVPEEVFFRGLLQTRLEAVLGTAAGIVLTALLFAVTYAALGAYADFFRFDAHAVGGDYVAAIAGYGVAGLLYGYLWTRYRNMWLNVALRTGLLTAVVASGIVL</sequence>
<accession>A0AA97M3V8</accession>
<dbReference type="RefSeq" id="WP_147416963.1">
    <property type="nucleotide sequence ID" value="NZ_CP063196.1"/>
</dbReference>
<dbReference type="Proteomes" id="UP000265719">
    <property type="component" value="Chromosome"/>
</dbReference>
<keyword evidence="1" id="KW-0812">Transmembrane</keyword>
<feature type="transmembrane region" description="Helical" evidence="1">
    <location>
        <begin position="284"/>
        <end position="304"/>
    </location>
</feature>
<feature type="transmembrane region" description="Helical" evidence="1">
    <location>
        <begin position="162"/>
        <end position="180"/>
    </location>
</feature>
<evidence type="ECO:0000313" key="4">
    <source>
        <dbReference type="Proteomes" id="UP000265719"/>
    </source>
</evidence>
<reference evidence="3" key="1">
    <citation type="submission" date="2020-10" db="EMBL/GenBank/DDBJ databases">
        <title>De novo genome project of the cellulose decomposer Thermobifida halotolerans type strain.</title>
        <authorList>
            <person name="Nagy I."/>
            <person name="Horvath B."/>
            <person name="Kukolya J."/>
            <person name="Nagy I."/>
            <person name="Orsini M."/>
        </authorList>
    </citation>
    <scope>NUCLEOTIDE SEQUENCE</scope>
    <source>
        <strain evidence="3">DSM 44931</strain>
    </source>
</reference>
<dbReference type="KEGG" id="thao:NI17_022140"/>
<feature type="transmembrane region" description="Helical" evidence="1">
    <location>
        <begin position="44"/>
        <end position="61"/>
    </location>
</feature>
<proteinExistence type="predicted"/>